<organism evidence="1 2">
    <name type="scientific">Vibrio nitrifigilis</name>
    <dbReference type="NCBI Taxonomy" id="2789781"/>
    <lineage>
        <taxon>Bacteria</taxon>
        <taxon>Pseudomonadati</taxon>
        <taxon>Pseudomonadota</taxon>
        <taxon>Gammaproteobacteria</taxon>
        <taxon>Vibrionales</taxon>
        <taxon>Vibrionaceae</taxon>
        <taxon>Vibrio</taxon>
    </lineage>
</organism>
<proteinExistence type="predicted"/>
<dbReference type="Proteomes" id="UP000597206">
    <property type="component" value="Unassembled WGS sequence"/>
</dbReference>
<evidence type="ECO:0000313" key="1">
    <source>
        <dbReference type="EMBL" id="MBF9002674.1"/>
    </source>
</evidence>
<comment type="caution">
    <text evidence="1">The sequence shown here is derived from an EMBL/GenBank/DDBJ whole genome shotgun (WGS) entry which is preliminary data.</text>
</comment>
<keyword evidence="2" id="KW-1185">Reference proteome</keyword>
<gene>
    <name evidence="1" type="ORF">I1A42_19550</name>
</gene>
<evidence type="ECO:0000313" key="2">
    <source>
        <dbReference type="Proteomes" id="UP000597206"/>
    </source>
</evidence>
<sequence>MTSNEFFDSNEPMSIPSSLLSTADGSAFSIAYGANDTLWVVDPQADFANSNVVNHLLSQYQKGHKIGQINVVTGQSCADPQLRLEQSLAVVFDELPLIEVTQLPLNLFDNYELNNLVITADTVYRIVGDTITNSELGRKAQQLHTLLSTLATEHAVERFIFDVEYL</sequence>
<accession>A0ABS0GKD2</accession>
<name>A0ABS0GKD2_9VIBR</name>
<dbReference type="RefSeq" id="WP_196124557.1">
    <property type="nucleotide sequence ID" value="NZ_JADPMR010000004.1"/>
</dbReference>
<reference evidence="1 2" key="1">
    <citation type="submission" date="2020-11" db="EMBL/GenBank/DDBJ databases">
        <title>Vibrio nitrifigilis sp. nov., a marine nitrogen-fixing bacterium isolated from the lagoon sediment of an islet inside an atoll.</title>
        <authorList>
            <person name="Wang L.-T."/>
            <person name="Shieh W.Y."/>
        </authorList>
    </citation>
    <scope>NUCLEOTIDE SEQUENCE [LARGE SCALE GENOMIC DNA]</scope>
    <source>
        <strain evidence="1 2">NFV-1</strain>
    </source>
</reference>
<protein>
    <submittedName>
        <fullName evidence="1">Uncharacterized protein</fullName>
    </submittedName>
</protein>
<dbReference type="EMBL" id="JADPMR010000004">
    <property type="protein sequence ID" value="MBF9002674.1"/>
    <property type="molecule type" value="Genomic_DNA"/>
</dbReference>